<feature type="compositionally biased region" description="Gly residues" evidence="1">
    <location>
        <begin position="267"/>
        <end position="276"/>
    </location>
</feature>
<sequence length="1271" mass="123049">MGDDNNTHGFTQDDNGVWPDSGNTPTNSTGDPGKDFDGLTWKQIEAAILGGGSMAPGQDQADQAYSNVNWQSLQAAAGVFQTTQMSLSVVAEAIQKQVQALAGDDGPWKGTAATNFKGMMNDMAAKFSGLVHQITDGSSGGRNIPNQLANSAAYLQWAQNTLRYIDSYYAQQVIARGKVLNDGRAYISQFPDAVEMMTNDMRQVGNQLSGKYHSFSVASYTAPPPAAPPPGADVPPPPPPPEAPPPPDIPPPADAPPPPAIPPPPGGSGGGGGGGDVPPPELPPPPGDTGGAGGGGTPPPLSSAEIPPPPGGDSGLGGGGGGTPPPFQSLAAVPPPPGGADGPGGPGGLGDVTPPSLDGPPGDVGAGGGALPPLTSPSLTPPPSGAGGKDDPKAGGLGDIKPPALDGPPGDTGAGGLGSIKSPSFDSAPGDVGAGGGAGGVNGLGDIKSPALGNPPGAGGLNGLGANALNPADVPSSLQDPKAGGGFTSPMGGMPMMPPGGMGGGMNPAGSERPDSAGLLGGVDKPWTSSLPDGLGDPSALTDAPALKSASWSAPPGDVGGAGGVGDVGGAGSVDPGGIKGLDPSQLQGPGDLSSSSNGGQQATPGAGMPMMPPGGMGGGMNPTSAERPDSAGLLGGVDAPWDSALPDGLGDPSSFGETPALESASWSAPPGDVGGGSVDPGGIKGLDPSQLQAPGGLSSNGGQQATPGAGMPMMPPGGMGGGMNPTAAERPDSAGLLGGVDTPWTADVPDGLGDPSSFGETPALQSASWSSPGDLGGAGDLGGIGGADAVDPGGIKGLDANQLQAPSSNGGQQAIPGAGMPMMPPGGMGSGMNSPSAERPDSAGLLGGIDAPWTPDAPSGVGDPTSAGETPALSAASWSVPAGEPPALDAASWSSPVTSASGVGETPDLGAASWSSPAGETPASWSAPALGSPVTPGNGVGEAPDLGAASWSAPTGGTPSSWPAPGSPVTPLGGVGEPPSAGTPVTPAIGIGETPALGAASWSSPAAGTPGTPSAGTPLTPPGGVGGGVPTTNDRPDSAGLLGGVDTLWTPNATAAGDPVTAGAMPMMPPPMTPPDNGAAAERPDSAGLLGGQAEAWAATDGTPGEPDPGTGTPRGWATAVPVSGWGSALVEKDDDVRVEVVRPVDTHEDTSAWDVGTAEFLPGLLPFAPPAEEEPDVGTDLVERSDEPWRPAEDEPRGTYQRIRVGDGEFIPDELPTCGDGPAMETETEAPEPEPEEESEEEERTMADLLSQDDSAWGRSASRPSGVLE</sequence>
<feature type="compositionally biased region" description="Gly residues" evidence="1">
    <location>
        <begin position="558"/>
        <end position="572"/>
    </location>
</feature>
<feature type="compositionally biased region" description="Gly residues" evidence="1">
    <location>
        <begin position="673"/>
        <end position="685"/>
    </location>
</feature>
<feature type="compositionally biased region" description="Low complexity" evidence="1">
    <location>
        <begin position="1101"/>
        <end position="1115"/>
    </location>
</feature>
<feature type="compositionally biased region" description="Polar residues" evidence="1">
    <location>
        <begin position="953"/>
        <end position="962"/>
    </location>
</feature>
<comment type="caution">
    <text evidence="2">The sequence shown here is derived from an EMBL/GenBank/DDBJ whole genome shotgun (WGS) entry which is preliminary data.</text>
</comment>
<name>A0ABU5R9P6_9PSEU</name>
<feature type="region of interest" description="Disordered" evidence="1">
    <location>
        <begin position="221"/>
        <end position="1122"/>
    </location>
</feature>
<dbReference type="RefSeq" id="WP_323330616.1">
    <property type="nucleotide sequence ID" value="NZ_JAYFSI010000006.1"/>
</dbReference>
<protein>
    <submittedName>
        <fullName evidence="2">Uncharacterized protein</fullName>
    </submittedName>
</protein>
<feature type="compositionally biased region" description="Polar residues" evidence="1">
    <location>
        <begin position="893"/>
        <end position="902"/>
    </location>
</feature>
<feature type="compositionally biased region" description="Polar residues" evidence="1">
    <location>
        <begin position="585"/>
        <end position="604"/>
    </location>
</feature>
<feature type="compositionally biased region" description="Pro residues" evidence="1">
    <location>
        <begin position="323"/>
        <end position="338"/>
    </location>
</feature>
<evidence type="ECO:0000313" key="3">
    <source>
        <dbReference type="Proteomes" id="UP001304298"/>
    </source>
</evidence>
<evidence type="ECO:0000313" key="2">
    <source>
        <dbReference type="EMBL" id="MEA5362853.1"/>
    </source>
</evidence>
<accession>A0ABU5R9P6</accession>
<feature type="region of interest" description="Disordered" evidence="1">
    <location>
        <begin position="1166"/>
        <end position="1271"/>
    </location>
</feature>
<gene>
    <name evidence="2" type="ORF">VA596_25185</name>
</gene>
<feature type="compositionally biased region" description="Basic and acidic residues" evidence="1">
    <location>
        <begin position="1183"/>
        <end position="1199"/>
    </location>
</feature>
<proteinExistence type="predicted"/>
<feature type="compositionally biased region" description="Pro residues" evidence="1">
    <location>
        <begin position="297"/>
        <end position="311"/>
    </location>
</feature>
<reference evidence="2 3" key="1">
    <citation type="submission" date="2023-12" db="EMBL/GenBank/DDBJ databases">
        <title>Amycolatopsis sp. V23-08.</title>
        <authorList>
            <person name="Somphong A."/>
        </authorList>
    </citation>
    <scope>NUCLEOTIDE SEQUENCE [LARGE SCALE GENOMIC DNA]</scope>
    <source>
        <strain evidence="2 3">V23-08</strain>
    </source>
</reference>
<dbReference type="EMBL" id="JAYFSI010000006">
    <property type="protein sequence ID" value="MEA5362853.1"/>
    <property type="molecule type" value="Genomic_DNA"/>
</dbReference>
<organism evidence="2 3">
    <name type="scientific">Amycolatopsis heterodermiae</name>
    <dbReference type="NCBI Taxonomy" id="3110235"/>
    <lineage>
        <taxon>Bacteria</taxon>
        <taxon>Bacillati</taxon>
        <taxon>Actinomycetota</taxon>
        <taxon>Actinomycetes</taxon>
        <taxon>Pseudonocardiales</taxon>
        <taxon>Pseudonocardiaceae</taxon>
        <taxon>Amycolatopsis</taxon>
    </lineage>
</organism>
<feature type="compositionally biased region" description="Acidic residues" evidence="1">
    <location>
        <begin position="1228"/>
        <end position="1245"/>
    </location>
</feature>
<feature type="region of interest" description="Disordered" evidence="1">
    <location>
        <begin position="1"/>
        <end position="37"/>
    </location>
</feature>
<keyword evidence="3" id="KW-1185">Reference proteome</keyword>
<dbReference type="Gene3D" id="1.10.287.1060">
    <property type="entry name" value="ESAT-6-like"/>
    <property type="match status" value="1"/>
</dbReference>
<feature type="compositionally biased region" description="Pro residues" evidence="1">
    <location>
        <begin position="222"/>
        <end position="266"/>
    </location>
</feature>
<dbReference type="Proteomes" id="UP001304298">
    <property type="component" value="Unassembled WGS sequence"/>
</dbReference>
<feature type="compositionally biased region" description="Gly residues" evidence="1">
    <location>
        <begin position="339"/>
        <end position="350"/>
    </location>
</feature>
<feature type="compositionally biased region" description="Low complexity" evidence="1">
    <location>
        <begin position="444"/>
        <end position="455"/>
    </location>
</feature>
<feature type="compositionally biased region" description="Pro residues" evidence="1">
    <location>
        <begin position="277"/>
        <end position="287"/>
    </location>
</feature>
<evidence type="ECO:0000256" key="1">
    <source>
        <dbReference type="SAM" id="MobiDB-lite"/>
    </source>
</evidence>
<feature type="compositionally biased region" description="Gly residues" evidence="1">
    <location>
        <begin position="432"/>
        <end position="443"/>
    </location>
</feature>
<feature type="compositionally biased region" description="Polar residues" evidence="1">
    <location>
        <begin position="802"/>
        <end position="813"/>
    </location>
</feature>
<feature type="compositionally biased region" description="Polar residues" evidence="1">
    <location>
        <begin position="21"/>
        <end position="30"/>
    </location>
</feature>
<feature type="compositionally biased region" description="Polar residues" evidence="1">
    <location>
        <begin position="1002"/>
        <end position="1016"/>
    </location>
</feature>
<feature type="compositionally biased region" description="Gly residues" evidence="1">
    <location>
        <begin position="312"/>
        <end position="322"/>
    </location>
</feature>
<feature type="compositionally biased region" description="Gly residues" evidence="1">
    <location>
        <begin position="775"/>
        <end position="787"/>
    </location>
</feature>
<feature type="compositionally biased region" description="Low complexity" evidence="1">
    <location>
        <begin position="351"/>
        <end position="361"/>
    </location>
</feature>